<gene>
    <name evidence="3" type="ORF">DI555_01465</name>
</gene>
<feature type="region of interest" description="Disordered" evidence="1">
    <location>
        <begin position="1"/>
        <end position="25"/>
    </location>
</feature>
<feature type="compositionally biased region" description="Low complexity" evidence="1">
    <location>
        <begin position="11"/>
        <end position="25"/>
    </location>
</feature>
<dbReference type="Pfam" id="PF13614">
    <property type="entry name" value="AAA_31"/>
    <property type="match status" value="1"/>
</dbReference>
<sequence>MAGLSREPARPSAVDDADGSGSPASDSATIAIYSVKGGVGKTTFAANLTWCSAQDGHSTLLWDLDAAGGSGFLYGLESSGSRLAEDVFSRDRSPARLIQRTAWDKVDVLPADESIRALDAQLVRIGKRRRLAKLTEELAGNYARIVLDCPPVMNELSAQVVRAADLVIVPLPPSPLSARAFDLVVREIAGNTRRHPPILPVLSMLDLRRGLHKQAREANPNWPTIPYASAVEQCAVQQQPVGAHSPQSPAAQHFARLWRAIEAKLADRRR</sequence>
<protein>
    <submittedName>
        <fullName evidence="3">Chromosome partitioning protein ParA</fullName>
    </submittedName>
</protein>
<evidence type="ECO:0000256" key="1">
    <source>
        <dbReference type="SAM" id="MobiDB-lite"/>
    </source>
</evidence>
<proteinExistence type="predicted"/>
<dbReference type="PANTHER" id="PTHR13696">
    <property type="entry name" value="P-LOOP CONTAINING NUCLEOSIDE TRIPHOSPHATE HYDROLASE"/>
    <property type="match status" value="1"/>
</dbReference>
<dbReference type="Proteomes" id="UP000249082">
    <property type="component" value="Unassembled WGS sequence"/>
</dbReference>
<dbReference type="InterPro" id="IPR025669">
    <property type="entry name" value="AAA_dom"/>
</dbReference>
<dbReference type="InterPro" id="IPR027417">
    <property type="entry name" value="P-loop_NTPase"/>
</dbReference>
<dbReference type="SUPFAM" id="SSF52540">
    <property type="entry name" value="P-loop containing nucleoside triphosphate hydrolases"/>
    <property type="match status" value="1"/>
</dbReference>
<reference evidence="3 4" key="1">
    <citation type="submission" date="2017-08" db="EMBL/GenBank/DDBJ databases">
        <title>Infants hospitalized years apart are colonized by the same room-sourced microbial strains.</title>
        <authorList>
            <person name="Brooks B."/>
            <person name="Olm M.R."/>
            <person name="Firek B.A."/>
            <person name="Baker R."/>
            <person name="Thomas B.C."/>
            <person name="Morowitz M.J."/>
            <person name="Banfield J.F."/>
        </authorList>
    </citation>
    <scope>NUCLEOTIDE SEQUENCE [LARGE SCALE GENOMIC DNA]</scope>
    <source>
        <strain evidence="3">S2_005_002_R2_33</strain>
    </source>
</reference>
<dbReference type="CDD" id="cd02042">
    <property type="entry name" value="ParAB_family"/>
    <property type="match status" value="1"/>
</dbReference>
<name>A0A2W5QSG3_9SPHN</name>
<comment type="caution">
    <text evidence="3">The sequence shown here is derived from an EMBL/GenBank/DDBJ whole genome shotgun (WGS) entry which is preliminary data.</text>
</comment>
<evidence type="ECO:0000259" key="2">
    <source>
        <dbReference type="Pfam" id="PF13614"/>
    </source>
</evidence>
<dbReference type="InterPro" id="IPR050678">
    <property type="entry name" value="DNA_Partitioning_ATPase"/>
</dbReference>
<evidence type="ECO:0000313" key="4">
    <source>
        <dbReference type="Proteomes" id="UP000249082"/>
    </source>
</evidence>
<accession>A0A2W5QSG3</accession>
<feature type="domain" description="AAA" evidence="2">
    <location>
        <begin position="29"/>
        <end position="182"/>
    </location>
</feature>
<dbReference type="Gene3D" id="3.40.50.300">
    <property type="entry name" value="P-loop containing nucleotide triphosphate hydrolases"/>
    <property type="match status" value="1"/>
</dbReference>
<evidence type="ECO:0000313" key="3">
    <source>
        <dbReference type="EMBL" id="PZQ57733.1"/>
    </source>
</evidence>
<dbReference type="PANTHER" id="PTHR13696:SF52">
    <property type="entry name" value="PARA FAMILY PROTEIN CT_582"/>
    <property type="match status" value="1"/>
</dbReference>
<organism evidence="3 4">
    <name type="scientific">Novosphingobium pentaromativorans</name>
    <dbReference type="NCBI Taxonomy" id="205844"/>
    <lineage>
        <taxon>Bacteria</taxon>
        <taxon>Pseudomonadati</taxon>
        <taxon>Pseudomonadota</taxon>
        <taxon>Alphaproteobacteria</taxon>
        <taxon>Sphingomonadales</taxon>
        <taxon>Sphingomonadaceae</taxon>
        <taxon>Novosphingobium</taxon>
    </lineage>
</organism>
<dbReference type="EMBL" id="QFPX01000001">
    <property type="protein sequence ID" value="PZQ57733.1"/>
    <property type="molecule type" value="Genomic_DNA"/>
</dbReference>
<dbReference type="AlphaFoldDB" id="A0A2W5QSG3"/>